<evidence type="ECO:0000313" key="1">
    <source>
        <dbReference type="EMBL" id="ADK86439.1"/>
    </source>
</evidence>
<keyword evidence="2" id="KW-1185">Reference proteome</keyword>
<dbReference type="Proteomes" id="UP000009047">
    <property type="component" value="Chromosome"/>
</dbReference>
<organism evidence="1 2">
    <name type="scientific">Desulfarculus baarsii (strain ATCC 33931 / DSM 2075 / LMG 7858 / VKM B-1802 / 2st14)</name>
    <dbReference type="NCBI Taxonomy" id="644282"/>
    <lineage>
        <taxon>Bacteria</taxon>
        <taxon>Pseudomonadati</taxon>
        <taxon>Thermodesulfobacteriota</taxon>
        <taxon>Desulfarculia</taxon>
        <taxon>Desulfarculales</taxon>
        <taxon>Desulfarculaceae</taxon>
        <taxon>Desulfarculus</taxon>
    </lineage>
</organism>
<dbReference type="KEGG" id="dbr:Deba_3086"/>
<evidence type="ECO:0008006" key="3">
    <source>
        <dbReference type="Google" id="ProtNLM"/>
    </source>
</evidence>
<dbReference type="RefSeq" id="WP_013259876.1">
    <property type="nucleotide sequence ID" value="NC_014365.1"/>
</dbReference>
<name>E1QLK4_DESB2</name>
<gene>
    <name evidence="1" type="ordered locus">Deba_3086</name>
</gene>
<dbReference type="HOGENOM" id="CLU_610752_0_0_7"/>
<dbReference type="OrthoDB" id="5511156at2"/>
<dbReference type="AlphaFoldDB" id="E1QLK4"/>
<dbReference type="Pfam" id="PF10082">
    <property type="entry name" value="BBP2_2"/>
    <property type="match status" value="1"/>
</dbReference>
<dbReference type="InterPro" id="IPR018759">
    <property type="entry name" value="BBP2_2"/>
</dbReference>
<proteinExistence type="predicted"/>
<evidence type="ECO:0000313" key="2">
    <source>
        <dbReference type="Proteomes" id="UP000009047"/>
    </source>
</evidence>
<dbReference type="STRING" id="644282.Deba_3086"/>
<dbReference type="EMBL" id="CP002085">
    <property type="protein sequence ID" value="ADK86439.1"/>
    <property type="molecule type" value="Genomic_DNA"/>
</dbReference>
<sequence>MSRAPVSPKRIGRPLGAAAALFGLLLALGWAGPAGALIVTPGISAGVGYDDNVRLQRPARADFFGMVSPSLRLEAGDPAHRFTAEGGVDYAYYHRLSQYTKLDTARASVRYHKEFSGATKLDIYNNYVSTYDPAEVSETGQLVRVQPTESLRTTNTTGVGFWHYTDPISHFGGDYQFAYASGTGEGDEEAKMQRAMLRWLQAWTPEHHLQLDATGRYDIWETSPDIQEAGGSATWYWLWDQRRTFSLAAGGSMVRAKGDDQQLQQARDYDVYWTTAGFSHRYSPAFQWSASLGWSYVSGDGASNAAAGSGYPTAQLAATYRQERWSLEAYGKATLDEYDAVGENSGLTKTQAVGARWLRDLARHWRLTLYADYIRDDYQQDPAQAATSISRGVVDTTRLGALLSWEVMRDLTMYLDYRHLDRNAENDEDDRRQNRVFLHMDYRYPVLW</sequence>
<reference evidence="1 2" key="1">
    <citation type="journal article" date="2010" name="Stand. Genomic Sci.">
        <title>Complete genome sequence of Desulfarculus baarsii type strain (2st14).</title>
        <authorList>
            <person name="Sun H."/>
            <person name="Spring S."/>
            <person name="Lapidus A."/>
            <person name="Davenport K."/>
            <person name="Del Rio T.G."/>
            <person name="Tice H."/>
            <person name="Nolan M."/>
            <person name="Copeland A."/>
            <person name="Cheng J.F."/>
            <person name="Lucas S."/>
            <person name="Tapia R."/>
            <person name="Goodwin L."/>
            <person name="Pitluck S."/>
            <person name="Ivanova N."/>
            <person name="Pagani I."/>
            <person name="Mavromatis K."/>
            <person name="Ovchinnikova G."/>
            <person name="Pati A."/>
            <person name="Chen A."/>
            <person name="Palaniappan K."/>
            <person name="Hauser L."/>
            <person name="Chang Y.J."/>
            <person name="Jeffries C.D."/>
            <person name="Detter J.C."/>
            <person name="Han C."/>
            <person name="Rohde M."/>
            <person name="Brambilla E."/>
            <person name="Goker M."/>
            <person name="Woyke T."/>
            <person name="Bristow J."/>
            <person name="Eisen J.A."/>
            <person name="Markowitz V."/>
            <person name="Hugenholtz P."/>
            <person name="Kyrpides N.C."/>
            <person name="Klenk H.P."/>
            <person name="Land M."/>
        </authorList>
    </citation>
    <scope>NUCLEOTIDE SEQUENCE [LARGE SCALE GENOMIC DNA]</scope>
    <source>
        <strain evidence="2">ATCC 33931 / DSM 2075 / LMG 7858 / VKM B-1802 / 2st14</strain>
    </source>
</reference>
<accession>E1QLK4</accession>
<protein>
    <recommendedName>
        <fullName evidence="3">PEP-CTERM system associated protein</fullName>
    </recommendedName>
</protein>